<comment type="function">
    <text evidence="1 9">May be involved in recombinational repair of damaged DNA.</text>
</comment>
<evidence type="ECO:0000256" key="10">
    <source>
        <dbReference type="SAM" id="Coils"/>
    </source>
</evidence>
<evidence type="ECO:0000259" key="11">
    <source>
        <dbReference type="Pfam" id="PF02463"/>
    </source>
</evidence>
<evidence type="ECO:0000256" key="1">
    <source>
        <dbReference type="ARBA" id="ARBA00003618"/>
    </source>
</evidence>
<comment type="caution">
    <text evidence="12">The sequence shown here is derived from an EMBL/GenBank/DDBJ whole genome shotgun (WGS) entry which is preliminary data.</text>
</comment>
<evidence type="ECO:0000256" key="3">
    <source>
        <dbReference type="ARBA" id="ARBA00021315"/>
    </source>
</evidence>
<dbReference type="GO" id="GO:0009432">
    <property type="term" value="P:SOS response"/>
    <property type="evidence" value="ECO:0007669"/>
    <property type="project" value="TreeGrafter"/>
</dbReference>
<dbReference type="NCBIfam" id="TIGR00634">
    <property type="entry name" value="recN"/>
    <property type="match status" value="1"/>
</dbReference>
<evidence type="ECO:0000313" key="13">
    <source>
        <dbReference type="Proteomes" id="UP000032544"/>
    </source>
</evidence>
<feature type="coiled-coil region" evidence="10">
    <location>
        <begin position="328"/>
        <end position="373"/>
    </location>
</feature>
<dbReference type="GO" id="GO:0043590">
    <property type="term" value="C:bacterial nucleoid"/>
    <property type="evidence" value="ECO:0007669"/>
    <property type="project" value="TreeGrafter"/>
</dbReference>
<dbReference type="RefSeq" id="WP_045029666.1">
    <property type="nucleotide sequence ID" value="NZ_JRHC01000002.1"/>
</dbReference>
<dbReference type="CDD" id="cd03241">
    <property type="entry name" value="ABC_RecN"/>
    <property type="match status" value="2"/>
</dbReference>
<keyword evidence="7 9" id="KW-0234">DNA repair</keyword>
<evidence type="ECO:0000313" key="12">
    <source>
        <dbReference type="EMBL" id="KJF43747.1"/>
    </source>
</evidence>
<dbReference type="PANTHER" id="PTHR11059:SF0">
    <property type="entry name" value="DNA REPAIR PROTEIN RECN"/>
    <property type="match status" value="1"/>
</dbReference>
<reference evidence="12 13" key="1">
    <citation type="submission" date="2014-09" db="EMBL/GenBank/DDBJ databases">
        <title>Draft Genome Sequence of Draconibacterium sp. JN14CK-3.</title>
        <authorList>
            <person name="Dong C."/>
            <person name="Lai Q."/>
            <person name="Shao Z."/>
        </authorList>
    </citation>
    <scope>NUCLEOTIDE SEQUENCE [LARGE SCALE GENOMIC DNA]</scope>
    <source>
        <strain evidence="12 13">JN14CK-3</strain>
    </source>
</reference>
<feature type="domain" description="RecF/RecN/SMC N-terminal" evidence="11">
    <location>
        <begin position="2"/>
        <end position="509"/>
    </location>
</feature>
<evidence type="ECO:0000256" key="4">
    <source>
        <dbReference type="ARBA" id="ARBA00022741"/>
    </source>
</evidence>
<keyword evidence="13" id="KW-1185">Reference proteome</keyword>
<dbReference type="Pfam" id="PF02463">
    <property type="entry name" value="SMC_N"/>
    <property type="match status" value="1"/>
</dbReference>
<keyword evidence="5 9" id="KW-0227">DNA damage</keyword>
<comment type="similarity">
    <text evidence="2 9">Belongs to the RecN family.</text>
</comment>
<dbReference type="OrthoDB" id="9806954at2"/>
<dbReference type="Proteomes" id="UP000032544">
    <property type="component" value="Unassembled WGS sequence"/>
</dbReference>
<organism evidence="12 13">
    <name type="scientific">Draconibacterium sediminis</name>
    <dbReference type="NCBI Taxonomy" id="1544798"/>
    <lineage>
        <taxon>Bacteria</taxon>
        <taxon>Pseudomonadati</taxon>
        <taxon>Bacteroidota</taxon>
        <taxon>Bacteroidia</taxon>
        <taxon>Marinilabiliales</taxon>
        <taxon>Prolixibacteraceae</taxon>
        <taxon>Draconibacterium</taxon>
    </lineage>
</organism>
<dbReference type="PANTHER" id="PTHR11059">
    <property type="entry name" value="DNA REPAIR PROTEIN RECN"/>
    <property type="match status" value="1"/>
</dbReference>
<gene>
    <name evidence="12" type="ORF">LH29_11735</name>
</gene>
<dbReference type="STRING" id="1544798.LH29_11735"/>
<dbReference type="EMBL" id="JRHC01000002">
    <property type="protein sequence ID" value="KJF43747.1"/>
    <property type="molecule type" value="Genomic_DNA"/>
</dbReference>
<sequence length="551" mass="61781">MLSRLSVSNYALINKLQVNFHANLNTVTGETGAGKSIILGALSLILGNRADLSVLKDKDKKCIVEGQFEVSNYPLKRFFEINDLDYDSSTILRREITPSGKSRAFINDTPVNLKVMRELGLQLIDIHSQHQNLELSNQKFQLNLVDSVAGANEAITKYKAQFSAYKSTNKELEQLQENAEQAQADLDYYQFQFTQLEEATLEENEQEDLESELEQLNHAEEIKTALTETVALLDNETFSVLQGVKDGHRTLNKVTGYLKDAESFAGRLESAAIELSDIHQELEMLAERVEFNPSRIEEVNDRLNLLYSLQQKHHVATVAELIVLRDEFDQKINKAVGYEDEIEALKNKLEDQKADLEKLAQNLSKTRQKAFKKIESSVVGDLNQLGMTKAKLQVVHNYLKDFQPDGKDEIAILFSANPDSEPDEISKIASGGEMSRLMLAIKNLLRNSKALPTIVFDEIDTGVSGEIALKMGAIIKSFSANTQIINITHLPQIAAKGDTHFRVYKFEEKGKTFTSIKALDATERVEELAKMVGGENLTETTIKAAEELLRI</sequence>
<evidence type="ECO:0000256" key="9">
    <source>
        <dbReference type="PIRNR" id="PIRNR003128"/>
    </source>
</evidence>
<evidence type="ECO:0000256" key="2">
    <source>
        <dbReference type="ARBA" id="ARBA00009441"/>
    </source>
</evidence>
<keyword evidence="6" id="KW-0067">ATP-binding</keyword>
<keyword evidence="4" id="KW-0547">Nucleotide-binding</keyword>
<keyword evidence="10" id="KW-0175">Coiled coil</keyword>
<evidence type="ECO:0000256" key="5">
    <source>
        <dbReference type="ARBA" id="ARBA00022763"/>
    </source>
</evidence>
<feature type="coiled-coil region" evidence="10">
    <location>
        <begin position="155"/>
        <end position="229"/>
    </location>
</feature>
<name>A0A0D8JA32_9BACT</name>
<protein>
    <recommendedName>
        <fullName evidence="3 9">DNA repair protein RecN</fullName>
    </recommendedName>
    <alternativeName>
        <fullName evidence="8 9">Recombination protein N</fullName>
    </alternativeName>
</protein>
<evidence type="ECO:0000256" key="7">
    <source>
        <dbReference type="ARBA" id="ARBA00023204"/>
    </source>
</evidence>
<evidence type="ECO:0000256" key="6">
    <source>
        <dbReference type="ARBA" id="ARBA00022840"/>
    </source>
</evidence>
<dbReference type="AlphaFoldDB" id="A0A0D8JA32"/>
<dbReference type="GO" id="GO:0006281">
    <property type="term" value="P:DNA repair"/>
    <property type="evidence" value="ECO:0007669"/>
    <property type="project" value="UniProtKB-KW"/>
</dbReference>
<dbReference type="InterPro" id="IPR027417">
    <property type="entry name" value="P-loop_NTPase"/>
</dbReference>
<evidence type="ECO:0000256" key="8">
    <source>
        <dbReference type="ARBA" id="ARBA00033408"/>
    </source>
</evidence>
<dbReference type="InterPro" id="IPR003395">
    <property type="entry name" value="RecF/RecN/SMC_N"/>
</dbReference>
<dbReference type="GO" id="GO:0005524">
    <property type="term" value="F:ATP binding"/>
    <property type="evidence" value="ECO:0007669"/>
    <property type="project" value="UniProtKB-KW"/>
</dbReference>
<dbReference type="SUPFAM" id="SSF52540">
    <property type="entry name" value="P-loop containing nucleoside triphosphate hydrolases"/>
    <property type="match status" value="1"/>
</dbReference>
<dbReference type="InterPro" id="IPR004604">
    <property type="entry name" value="DNA_recomb/repair_RecN"/>
</dbReference>
<accession>A0A0D8JA32</accession>
<dbReference type="Gene3D" id="3.40.50.300">
    <property type="entry name" value="P-loop containing nucleotide triphosphate hydrolases"/>
    <property type="match status" value="2"/>
</dbReference>
<proteinExistence type="inferred from homology"/>
<dbReference type="PATRIC" id="fig|1544798.3.peg.2502"/>
<dbReference type="PIRSF" id="PIRSF003128">
    <property type="entry name" value="RecN"/>
    <property type="match status" value="1"/>
</dbReference>
<dbReference type="GO" id="GO:0006310">
    <property type="term" value="P:DNA recombination"/>
    <property type="evidence" value="ECO:0007669"/>
    <property type="project" value="InterPro"/>
</dbReference>